<feature type="domain" description="N-acetyltransferase" evidence="3">
    <location>
        <begin position="4"/>
        <end position="146"/>
    </location>
</feature>
<dbReference type="CDD" id="cd04301">
    <property type="entry name" value="NAT_SF"/>
    <property type="match status" value="1"/>
</dbReference>
<evidence type="ECO:0000313" key="4">
    <source>
        <dbReference type="EMBL" id="MBL6818506.1"/>
    </source>
</evidence>
<dbReference type="GO" id="GO:0016747">
    <property type="term" value="F:acyltransferase activity, transferring groups other than amino-acyl groups"/>
    <property type="evidence" value="ECO:0007669"/>
    <property type="project" value="InterPro"/>
</dbReference>
<dbReference type="AlphaFoldDB" id="A0A937I5I7"/>
<dbReference type="Gene3D" id="3.40.630.30">
    <property type="match status" value="1"/>
</dbReference>
<organism evidence="4 5">
    <name type="scientific">SAR86 cluster bacterium</name>
    <dbReference type="NCBI Taxonomy" id="2030880"/>
    <lineage>
        <taxon>Bacteria</taxon>
        <taxon>Pseudomonadati</taxon>
        <taxon>Pseudomonadota</taxon>
        <taxon>Gammaproteobacteria</taxon>
        <taxon>SAR86 cluster</taxon>
    </lineage>
</organism>
<dbReference type="InterPro" id="IPR016181">
    <property type="entry name" value="Acyl_CoA_acyltransferase"/>
</dbReference>
<dbReference type="EMBL" id="JADHQD010000021">
    <property type="protein sequence ID" value="MBL6818506.1"/>
    <property type="molecule type" value="Genomic_DNA"/>
</dbReference>
<dbReference type="PANTHER" id="PTHR43877">
    <property type="entry name" value="AMINOALKYLPHOSPHONATE N-ACETYLTRANSFERASE-RELATED-RELATED"/>
    <property type="match status" value="1"/>
</dbReference>
<dbReference type="SUPFAM" id="SSF55729">
    <property type="entry name" value="Acyl-CoA N-acyltransferases (Nat)"/>
    <property type="match status" value="1"/>
</dbReference>
<comment type="caution">
    <text evidence="4">The sequence shown here is derived from an EMBL/GenBank/DDBJ whole genome shotgun (WGS) entry which is preliminary data.</text>
</comment>
<reference evidence="4" key="1">
    <citation type="submission" date="2020-10" db="EMBL/GenBank/DDBJ databases">
        <title>Microbiome of the Black Sea water column analyzed by genome centric metagenomics.</title>
        <authorList>
            <person name="Cabello-Yeves P.J."/>
            <person name="Callieri C."/>
            <person name="Picazo A."/>
            <person name="Mehrshad M."/>
            <person name="Haro-Moreno J.M."/>
            <person name="Roda-Garcia J."/>
            <person name="Dzembekova N."/>
            <person name="Slabakova V."/>
            <person name="Slabakova N."/>
            <person name="Moncheva S."/>
            <person name="Rodriguez-Valera F."/>
        </authorList>
    </citation>
    <scope>NUCLEOTIDE SEQUENCE</scope>
    <source>
        <strain evidence="4">BS307-5m-G50</strain>
    </source>
</reference>
<evidence type="ECO:0000313" key="5">
    <source>
        <dbReference type="Proteomes" id="UP000711391"/>
    </source>
</evidence>
<proteinExistence type="predicted"/>
<keyword evidence="2" id="KW-0012">Acyltransferase</keyword>
<dbReference type="PROSITE" id="PS51186">
    <property type="entry name" value="GNAT"/>
    <property type="match status" value="1"/>
</dbReference>
<dbReference type="Proteomes" id="UP000711391">
    <property type="component" value="Unassembled WGS sequence"/>
</dbReference>
<name>A0A937I5I7_9GAMM</name>
<accession>A0A937I5I7</accession>
<sequence>MDKIEIRSPKTEAEWKKYDEFRWEILRKPLKTPNVPLKDNLEDVSFHFIAINSDNIIKACGRVHLNSSDEAQIRYMAVDKDHRRMGLGSAIVKKLEAEAKLLGATYVMLNARENAINFYKSHGYDEIAPYNSNIDIPHTRMEKRLI</sequence>
<keyword evidence="1" id="KW-0808">Transferase</keyword>
<gene>
    <name evidence="4" type="ORF">ISQ64_03780</name>
</gene>
<dbReference type="InterPro" id="IPR000182">
    <property type="entry name" value="GNAT_dom"/>
</dbReference>
<protein>
    <submittedName>
        <fullName evidence="4">GNAT family N-acetyltransferase</fullName>
    </submittedName>
</protein>
<dbReference type="Pfam" id="PF00583">
    <property type="entry name" value="Acetyltransf_1"/>
    <property type="match status" value="1"/>
</dbReference>
<evidence type="ECO:0000256" key="1">
    <source>
        <dbReference type="ARBA" id="ARBA00022679"/>
    </source>
</evidence>
<evidence type="ECO:0000256" key="2">
    <source>
        <dbReference type="ARBA" id="ARBA00023315"/>
    </source>
</evidence>
<evidence type="ECO:0000259" key="3">
    <source>
        <dbReference type="PROSITE" id="PS51186"/>
    </source>
</evidence>
<dbReference type="InterPro" id="IPR050832">
    <property type="entry name" value="Bact_Acetyltransf"/>
</dbReference>